<dbReference type="InterPro" id="IPR057243">
    <property type="entry name" value="Integrin_I-EGF_CS"/>
</dbReference>
<feature type="disulfide bond" evidence="14">
    <location>
        <begin position="636"/>
        <end position="716"/>
    </location>
</feature>
<feature type="disulfide bond" evidence="14">
    <location>
        <begin position="582"/>
        <end position="589"/>
    </location>
</feature>
<dbReference type="PROSITE" id="PS00243">
    <property type="entry name" value="I_EGF_1"/>
    <property type="match status" value="1"/>
</dbReference>
<evidence type="ECO:0000256" key="8">
    <source>
        <dbReference type="ARBA" id="ARBA00022889"/>
    </source>
</evidence>
<dbReference type="SUPFAM" id="SSF103575">
    <property type="entry name" value="Plexin repeat"/>
    <property type="match status" value="1"/>
</dbReference>
<feature type="disulfide bond" evidence="14">
    <location>
        <begin position="246"/>
        <end position="287"/>
    </location>
</feature>
<dbReference type="InterPro" id="IPR015812">
    <property type="entry name" value="Integrin_bsu"/>
</dbReference>
<dbReference type="SMART" id="SM00327">
    <property type="entry name" value="VWA"/>
    <property type="match status" value="1"/>
</dbReference>
<dbReference type="Pfam" id="PF00362">
    <property type="entry name" value="Integrin_beta"/>
    <property type="match status" value="1"/>
</dbReference>
<keyword evidence="10 15" id="KW-0401">Integrin</keyword>
<dbReference type="OrthoDB" id="410592at2759"/>
<feature type="disulfide bond" evidence="14">
    <location>
        <begin position="566"/>
        <end position="597"/>
    </location>
</feature>
<feature type="disulfide bond" evidence="14">
    <location>
        <begin position="45"/>
        <end position="56"/>
    </location>
</feature>
<evidence type="ECO:0000256" key="2">
    <source>
        <dbReference type="ARBA" id="ARBA00007449"/>
    </source>
</evidence>
<dbReference type="InterPro" id="IPR033760">
    <property type="entry name" value="Integrin_beta_N"/>
</dbReference>
<feature type="disulfide bond" evidence="14">
    <location>
        <begin position="482"/>
        <end position="491"/>
    </location>
</feature>
<dbReference type="Gene3D" id="3.30.1680.10">
    <property type="entry name" value="ligand-binding face of the semaphorins, domain 2"/>
    <property type="match status" value="1"/>
</dbReference>
<dbReference type="Pfam" id="PF17205">
    <property type="entry name" value="PSI_integrin"/>
    <property type="match status" value="1"/>
</dbReference>
<feature type="disulfide bond" evidence="14">
    <location>
        <begin position="603"/>
        <end position="608"/>
    </location>
</feature>
<dbReference type="InterPro" id="IPR002369">
    <property type="entry name" value="Integrin_bsu_VWA"/>
</dbReference>
<keyword evidence="12 14" id="KW-1015">Disulfide bond</keyword>
<feature type="disulfide bond" evidence="14">
    <location>
        <begin position="493"/>
        <end position="510"/>
    </location>
</feature>
<name>A0A0L0C681_LUCCU</name>
<dbReference type="Gene3D" id="3.40.50.410">
    <property type="entry name" value="von Willebrand factor, type A domain"/>
    <property type="match status" value="1"/>
</dbReference>
<comment type="subcellular location">
    <subcellularLocation>
        <location evidence="1 15">Cell membrane</location>
        <topology evidence="1 15">Single-pass type I membrane protein</topology>
    </subcellularLocation>
</comment>
<dbReference type="Proteomes" id="UP000037069">
    <property type="component" value="Unassembled WGS sequence"/>
</dbReference>
<feature type="disulfide bond" evidence="14">
    <location>
        <begin position="630"/>
        <end position="639"/>
    </location>
</feature>
<dbReference type="GO" id="GO:0005178">
    <property type="term" value="F:integrin binding"/>
    <property type="evidence" value="ECO:0007669"/>
    <property type="project" value="TreeGrafter"/>
</dbReference>
<sequence length="795" mass="90369">MSNILKLFFITIIFAQSIIIKAENPCINEDTCKGCLSADISCAWCTDKLYELRYRCLNRTQLLEHGCHNDHIYENEPEFHTLTNDGLKDYELSNNRAVQVQPQRIYLKLVKSHPERIKLSYRPARNNPLDLYVLMDLTWTMRDDRETLVKLGSELATTLRNLTSNYRLGFGSFADKPEMPMIMPHLRDNPCATERQVCEPTYGYRHHLTLTEDEKQFVRSVNGSKVTGNLDNLEGGFDALMQVLVCPKEIGWKEEARKVVILVTDGFMHFAGDGLLAGITKSNDKKCHLNAQGEYLGSLEYDYPSLEEIYRELVKRKISVIFAVTEEVITTYREISNLMKEISNVEILSADSSNILELIKKSYESFIKRTQFTDNSPDFIKMEYETDCGGQFPTLRKRNYCNNVELGKTVDFYINVTLTDFPDNGVYIHKIRVDESALNEFMEIEVEIQKPCPCLEDADSEDEYGRFQCNENGFLQCGMCQCDAGWTGTFCTCPTDATNATTNEAIDNLCRQPFDSGNSQELGPVCSNRGECDCGTCFCFPGFNGKFCECPECDIDCDPERADCVCGKCICKYGWSGNRCNCKESTDGCIGPTGEICSGRGYCECGECVCDEPYVGKFCEIGSETENKLCAFYEPCVTCLIEEKTDMGKCEKTTEICSSAEQNERFTTAFVTEEIDSDIRCLARVENKFGIKCDHYFTYQTTGQSENYLLIQLNSCEPLNYVALVGFVSAATFLLGLLLIIIIWACIRAKDAREYARFEEDQRNSYLMESPIYRDPIGRYIVPKEVNRKQSNPFL</sequence>
<evidence type="ECO:0000256" key="6">
    <source>
        <dbReference type="ARBA" id="ARBA00022729"/>
    </source>
</evidence>
<feature type="disulfide bond" evidence="14">
    <location>
        <begin position="35"/>
        <end position="67"/>
    </location>
</feature>
<dbReference type="Gene3D" id="1.20.5.100">
    <property type="entry name" value="Cytochrome c1, transmembrane anchor, C-terminal"/>
    <property type="match status" value="1"/>
</dbReference>
<evidence type="ECO:0000256" key="13">
    <source>
        <dbReference type="ARBA" id="ARBA00023180"/>
    </source>
</evidence>
<keyword evidence="5 15" id="KW-0812">Transmembrane</keyword>
<evidence type="ECO:0000256" key="12">
    <source>
        <dbReference type="ARBA" id="ARBA00023157"/>
    </source>
</evidence>
<keyword evidence="4" id="KW-0245">EGF-like domain</keyword>
<dbReference type="FunFam" id="2.10.25.10:FF:000043">
    <property type="entry name" value="Integrin beta"/>
    <property type="match status" value="1"/>
</dbReference>
<evidence type="ECO:0000313" key="19">
    <source>
        <dbReference type="EMBL" id="KNC27795.1"/>
    </source>
</evidence>
<dbReference type="GO" id="GO:0005925">
    <property type="term" value="C:focal adhesion"/>
    <property type="evidence" value="ECO:0007669"/>
    <property type="project" value="TreeGrafter"/>
</dbReference>
<dbReference type="GO" id="GO:0009986">
    <property type="term" value="C:cell surface"/>
    <property type="evidence" value="ECO:0007669"/>
    <property type="project" value="TreeGrafter"/>
</dbReference>
<dbReference type="GO" id="GO:0007160">
    <property type="term" value="P:cell-matrix adhesion"/>
    <property type="evidence" value="ECO:0007669"/>
    <property type="project" value="TreeGrafter"/>
</dbReference>
<dbReference type="InterPro" id="IPR014836">
    <property type="entry name" value="Integrin_bsu_cyt_dom"/>
</dbReference>
<evidence type="ECO:0000256" key="7">
    <source>
        <dbReference type="ARBA" id="ARBA00022737"/>
    </source>
</evidence>
<dbReference type="EMBL" id="JRES01000842">
    <property type="protein sequence ID" value="KNC27795.1"/>
    <property type="molecule type" value="Genomic_DNA"/>
</dbReference>
<dbReference type="Pfam" id="PF07974">
    <property type="entry name" value="EGF_2"/>
    <property type="match status" value="2"/>
</dbReference>
<comment type="similarity">
    <text evidence="2 15">Belongs to the integrin beta chain family.</text>
</comment>
<protein>
    <recommendedName>
        <fullName evidence="15">Integrin beta</fullName>
    </recommendedName>
</protein>
<dbReference type="PANTHER" id="PTHR10082">
    <property type="entry name" value="INTEGRIN BETA SUBUNIT"/>
    <property type="match status" value="1"/>
</dbReference>
<feature type="disulfide bond" evidence="14">
    <location>
        <begin position="657"/>
        <end position="693"/>
    </location>
</feature>
<keyword evidence="20" id="KW-1185">Reference proteome</keyword>
<evidence type="ECO:0000256" key="5">
    <source>
        <dbReference type="ARBA" id="ARBA00022692"/>
    </source>
</evidence>
<dbReference type="STRING" id="7375.A0A0L0C681"/>
<evidence type="ECO:0000313" key="20">
    <source>
        <dbReference type="Proteomes" id="UP000037069"/>
    </source>
</evidence>
<feature type="transmembrane region" description="Helical" evidence="16">
    <location>
        <begin position="721"/>
        <end position="747"/>
    </location>
</feature>
<evidence type="ECO:0000256" key="4">
    <source>
        <dbReference type="ARBA" id="ARBA00022536"/>
    </source>
</evidence>
<accession>A0A0L0C681</accession>
<evidence type="ECO:0000256" key="17">
    <source>
        <dbReference type="SAM" id="SignalP"/>
    </source>
</evidence>
<evidence type="ECO:0000256" key="14">
    <source>
        <dbReference type="PIRSR" id="PIRSR002512-1"/>
    </source>
</evidence>
<dbReference type="SUPFAM" id="SSF69179">
    <property type="entry name" value="Integrin domains"/>
    <property type="match status" value="1"/>
</dbReference>
<proteinExistence type="inferred from homology"/>
<dbReference type="PANTHER" id="PTHR10082:SF59">
    <property type="entry name" value="INTEGRIN BETA-NU"/>
    <property type="match status" value="1"/>
</dbReference>
<organism evidence="19 20">
    <name type="scientific">Lucilia cuprina</name>
    <name type="common">Green bottle fly</name>
    <name type="synonym">Australian sheep blowfly</name>
    <dbReference type="NCBI Taxonomy" id="7375"/>
    <lineage>
        <taxon>Eukaryota</taxon>
        <taxon>Metazoa</taxon>
        <taxon>Ecdysozoa</taxon>
        <taxon>Arthropoda</taxon>
        <taxon>Hexapoda</taxon>
        <taxon>Insecta</taxon>
        <taxon>Pterygota</taxon>
        <taxon>Neoptera</taxon>
        <taxon>Endopterygota</taxon>
        <taxon>Diptera</taxon>
        <taxon>Brachycera</taxon>
        <taxon>Muscomorpha</taxon>
        <taxon>Oestroidea</taxon>
        <taxon>Calliphoridae</taxon>
        <taxon>Luciliinae</taxon>
        <taxon>Lucilia</taxon>
    </lineage>
</organism>
<feature type="disulfide bond" evidence="14">
    <location>
        <begin position="191"/>
        <end position="198"/>
    </location>
</feature>
<evidence type="ECO:0000256" key="15">
    <source>
        <dbReference type="RuleBase" id="RU000633"/>
    </source>
</evidence>
<dbReference type="GO" id="GO:0016477">
    <property type="term" value="P:cell migration"/>
    <property type="evidence" value="ECO:0007669"/>
    <property type="project" value="TreeGrafter"/>
</dbReference>
<dbReference type="SMART" id="SM01241">
    <property type="entry name" value="Integrin_b_cyt"/>
    <property type="match status" value="1"/>
</dbReference>
<dbReference type="InterPro" id="IPR032695">
    <property type="entry name" value="Integrin_dom_sf"/>
</dbReference>
<comment type="caution">
    <text evidence="19">The sequence shown here is derived from an EMBL/GenBank/DDBJ whole genome shotgun (WGS) entry which is preliminary data.</text>
</comment>
<keyword evidence="6 17" id="KW-0732">Signal</keyword>
<dbReference type="GO" id="GO:0033627">
    <property type="term" value="P:cell adhesion mediated by integrin"/>
    <property type="evidence" value="ECO:0007669"/>
    <property type="project" value="TreeGrafter"/>
</dbReference>
<dbReference type="PROSITE" id="PS50234">
    <property type="entry name" value="VWFA"/>
    <property type="match status" value="1"/>
</dbReference>
<evidence type="ECO:0000256" key="11">
    <source>
        <dbReference type="ARBA" id="ARBA00023136"/>
    </source>
</evidence>
<dbReference type="FunFam" id="3.40.50.410:FF:000002">
    <property type="entry name" value="Integrin beta"/>
    <property type="match status" value="1"/>
</dbReference>
<feature type="domain" description="VWFA" evidence="18">
    <location>
        <begin position="130"/>
        <end position="366"/>
    </location>
</feature>
<dbReference type="InterPro" id="IPR013111">
    <property type="entry name" value="EGF_extracell"/>
</dbReference>
<feature type="disulfide bond" evidence="14">
    <location>
        <begin position="564"/>
        <end position="569"/>
    </location>
</feature>
<feature type="signal peptide" evidence="17">
    <location>
        <begin position="1"/>
        <end position="22"/>
    </location>
</feature>
<dbReference type="OMA" id="KQGMGAC"/>
<dbReference type="SUPFAM" id="SSF53300">
    <property type="entry name" value="vWA-like"/>
    <property type="match status" value="1"/>
</dbReference>
<dbReference type="AlphaFoldDB" id="A0A0L0C681"/>
<evidence type="ECO:0000256" key="9">
    <source>
        <dbReference type="ARBA" id="ARBA00022989"/>
    </source>
</evidence>
<dbReference type="SMART" id="SM00187">
    <property type="entry name" value="INB"/>
    <property type="match status" value="1"/>
</dbReference>
<keyword evidence="8 15" id="KW-0130">Cell adhesion</keyword>
<dbReference type="PRINTS" id="PR01186">
    <property type="entry name" value="INTEGRINB"/>
</dbReference>
<feature type="disulfide bond" evidence="14">
    <location>
        <begin position="571"/>
        <end position="580"/>
    </location>
</feature>
<keyword evidence="7" id="KW-0677">Repeat</keyword>
<keyword evidence="3" id="KW-1003">Cell membrane</keyword>
<dbReference type="GO" id="GO:0008305">
    <property type="term" value="C:integrin complex"/>
    <property type="evidence" value="ECO:0007669"/>
    <property type="project" value="TreeGrafter"/>
</dbReference>
<dbReference type="PIRSF" id="PIRSF002512">
    <property type="entry name" value="Integrin_B"/>
    <property type="match status" value="1"/>
</dbReference>
<feature type="disulfide bond" evidence="14">
    <location>
        <begin position="532"/>
        <end position="537"/>
    </location>
</feature>
<evidence type="ECO:0000256" key="3">
    <source>
        <dbReference type="ARBA" id="ARBA00022475"/>
    </source>
</evidence>
<gene>
    <name evidence="19" type="ORF">FF38_07981</name>
</gene>
<dbReference type="Gene3D" id="2.60.40.1510">
    <property type="entry name" value="ntegrin, alpha v. Chain A, domain 3"/>
    <property type="match status" value="1"/>
</dbReference>
<dbReference type="InterPro" id="IPR002035">
    <property type="entry name" value="VWF_A"/>
</dbReference>
<evidence type="ECO:0000256" key="1">
    <source>
        <dbReference type="ARBA" id="ARBA00004251"/>
    </source>
</evidence>
<dbReference type="GO" id="GO:0007229">
    <property type="term" value="P:integrin-mediated signaling pathway"/>
    <property type="evidence" value="ECO:0007669"/>
    <property type="project" value="UniProtKB-KW"/>
</dbReference>
<reference evidence="19 20" key="1">
    <citation type="journal article" date="2015" name="Nat. Commun.">
        <title>Lucilia cuprina genome unlocks parasitic fly biology to underpin future interventions.</title>
        <authorList>
            <person name="Anstead C.A."/>
            <person name="Korhonen P.K."/>
            <person name="Young N.D."/>
            <person name="Hall R.S."/>
            <person name="Jex A.R."/>
            <person name="Murali S.C."/>
            <person name="Hughes D.S."/>
            <person name="Lee S.F."/>
            <person name="Perry T."/>
            <person name="Stroehlein A.J."/>
            <person name="Ansell B.R."/>
            <person name="Breugelmans B."/>
            <person name="Hofmann A."/>
            <person name="Qu J."/>
            <person name="Dugan S."/>
            <person name="Lee S.L."/>
            <person name="Chao H."/>
            <person name="Dinh H."/>
            <person name="Han Y."/>
            <person name="Doddapaneni H.V."/>
            <person name="Worley K.C."/>
            <person name="Muzny D.M."/>
            <person name="Ioannidis P."/>
            <person name="Waterhouse R.M."/>
            <person name="Zdobnov E.M."/>
            <person name="James P.J."/>
            <person name="Bagnall N.H."/>
            <person name="Kotze A.C."/>
            <person name="Gibbs R.A."/>
            <person name="Richards S."/>
            <person name="Batterham P."/>
            <person name="Gasser R.B."/>
        </authorList>
    </citation>
    <scope>NUCLEOTIDE SEQUENCE [LARGE SCALE GENOMIC DNA]</scope>
    <source>
        <strain evidence="19 20">LS</strain>
        <tissue evidence="19">Full body</tissue>
    </source>
</reference>
<feature type="disulfide bond" evidence="14">
    <location>
        <begin position="32"/>
        <end position="42"/>
    </location>
</feature>
<evidence type="ECO:0000256" key="10">
    <source>
        <dbReference type="ARBA" id="ARBA00023037"/>
    </source>
</evidence>
<feature type="disulfide bond" evidence="14">
    <location>
        <begin position="539"/>
        <end position="548"/>
    </location>
</feature>
<feature type="disulfide bond" evidence="14">
    <location>
        <begin position="477"/>
        <end position="526"/>
    </location>
</feature>
<dbReference type="Gene3D" id="2.10.25.10">
    <property type="entry name" value="Laminin"/>
    <property type="match status" value="2"/>
</dbReference>
<dbReference type="InterPro" id="IPR036465">
    <property type="entry name" value="vWFA_dom_sf"/>
</dbReference>
<dbReference type="GO" id="GO:0007157">
    <property type="term" value="P:heterophilic cell-cell adhesion via plasma membrane cell adhesion molecules"/>
    <property type="evidence" value="ECO:0007669"/>
    <property type="project" value="UniProtKB-ARBA"/>
</dbReference>
<feature type="chain" id="PRO_5005535957" description="Integrin beta" evidence="17">
    <location>
        <begin position="23"/>
        <end position="795"/>
    </location>
</feature>
<keyword evidence="13" id="KW-0325">Glycoprotein</keyword>
<evidence type="ECO:0000256" key="16">
    <source>
        <dbReference type="SAM" id="Phobius"/>
    </source>
</evidence>
<dbReference type="SUPFAM" id="SSF57196">
    <property type="entry name" value="EGF/Laminin"/>
    <property type="match status" value="2"/>
</dbReference>
<feature type="disulfide bond" evidence="14">
    <location>
        <begin position="610"/>
        <end position="619"/>
    </location>
</feature>
<keyword evidence="9 16" id="KW-1133">Transmembrane helix</keyword>
<keyword evidence="11 16" id="KW-0472">Membrane</keyword>
<feature type="disulfide bond" evidence="14">
    <location>
        <begin position="550"/>
        <end position="553"/>
    </location>
</feature>
<evidence type="ECO:0000259" key="18">
    <source>
        <dbReference type="PROSITE" id="PS50234"/>
    </source>
</evidence>